<dbReference type="RefSeq" id="WP_200983640.1">
    <property type="nucleotide sequence ID" value="NZ_CP064654.1"/>
</dbReference>
<evidence type="ECO:0000256" key="2">
    <source>
        <dbReference type="ARBA" id="ARBA00038115"/>
    </source>
</evidence>
<name>A0A7S8IV85_9SPHN</name>
<dbReference type="KEGG" id="qso:IRL76_04785"/>
<accession>A0A7S8IV85</accession>
<reference evidence="5 6" key="1">
    <citation type="submission" date="2020-11" db="EMBL/GenBank/DDBJ databases">
        <title>The genome sequence of Erythrobacter sp. 6D36.</title>
        <authorList>
            <person name="Liu Y."/>
        </authorList>
    </citation>
    <scope>NUCLEOTIDE SEQUENCE [LARGE SCALE GENOMIC DNA]</scope>
    <source>
        <strain evidence="5 6">6D36</strain>
    </source>
</reference>
<dbReference type="Pfam" id="PF12697">
    <property type="entry name" value="Abhydrolase_6"/>
    <property type="match status" value="1"/>
</dbReference>
<keyword evidence="1 5" id="KW-0378">Hydrolase</keyword>
<proteinExistence type="inferred from homology"/>
<feature type="domain" description="AB hydrolase-1" evidence="4">
    <location>
        <begin position="72"/>
        <end position="230"/>
    </location>
</feature>
<evidence type="ECO:0000256" key="1">
    <source>
        <dbReference type="ARBA" id="ARBA00022801"/>
    </source>
</evidence>
<dbReference type="PANTHER" id="PTHR22946">
    <property type="entry name" value="DIENELACTONE HYDROLASE DOMAIN-CONTAINING PROTEIN-RELATED"/>
    <property type="match status" value="1"/>
</dbReference>
<dbReference type="SUPFAM" id="SSF53474">
    <property type="entry name" value="alpha/beta-Hydrolases"/>
    <property type="match status" value="1"/>
</dbReference>
<dbReference type="InterPro" id="IPR050261">
    <property type="entry name" value="FrsA_esterase"/>
</dbReference>
<evidence type="ECO:0000259" key="4">
    <source>
        <dbReference type="Pfam" id="PF12697"/>
    </source>
</evidence>
<dbReference type="Proteomes" id="UP000594459">
    <property type="component" value="Chromosome"/>
</dbReference>
<comment type="similarity">
    <text evidence="2">Belongs to the AB hydrolase superfamily. FUS2 hydrolase family.</text>
</comment>
<feature type="signal peptide" evidence="3">
    <location>
        <begin position="1"/>
        <end position="22"/>
    </location>
</feature>
<dbReference type="InterPro" id="IPR029058">
    <property type="entry name" value="AB_hydrolase_fold"/>
</dbReference>
<evidence type="ECO:0000313" key="6">
    <source>
        <dbReference type="Proteomes" id="UP000594459"/>
    </source>
</evidence>
<protein>
    <submittedName>
        <fullName evidence="5">Alpha/beta fold hydrolase</fullName>
    </submittedName>
</protein>
<feature type="chain" id="PRO_5032519935" evidence="3">
    <location>
        <begin position="23"/>
        <end position="295"/>
    </location>
</feature>
<gene>
    <name evidence="5" type="ORF">IRL76_04785</name>
</gene>
<evidence type="ECO:0000313" key="5">
    <source>
        <dbReference type="EMBL" id="QPC99859.1"/>
    </source>
</evidence>
<organism evidence="5 6">
    <name type="scientific">Qipengyuania soli</name>
    <dbReference type="NCBI Taxonomy" id="2782568"/>
    <lineage>
        <taxon>Bacteria</taxon>
        <taxon>Pseudomonadati</taxon>
        <taxon>Pseudomonadota</taxon>
        <taxon>Alphaproteobacteria</taxon>
        <taxon>Sphingomonadales</taxon>
        <taxon>Erythrobacteraceae</taxon>
        <taxon>Qipengyuania</taxon>
    </lineage>
</organism>
<sequence length="295" mass="31057">MRRSILLLATAAVFATPVGAGAQSDIPAAIYTDPAPDAEHPPRMETLHIPSGGVEINAIAYVASGPGPHPTLLICHGWPGNEKNLDLAQAVRRAGWNAVAFNYRGSWGSPGSFRFAQNPEDAAAVLAYLRDPENAAKLGVDTSRIAIIGHSMGGWVSAMTAGQDSGLIGMGLISAANMGWVGRLERGDLAKRSAGNAETLADTSPEMMADELIANQAAFDFLQYAPQLAGKSHLILSSDDDLAFMTDALVESIRKAGGEKVTAIHEATDHSWSGKRIALQAHVLRWLATLEGAAD</sequence>
<dbReference type="EMBL" id="CP064654">
    <property type="protein sequence ID" value="QPC99859.1"/>
    <property type="molecule type" value="Genomic_DNA"/>
</dbReference>
<keyword evidence="6" id="KW-1185">Reference proteome</keyword>
<dbReference type="PANTHER" id="PTHR22946:SF9">
    <property type="entry name" value="POLYKETIDE TRANSFERASE AF380"/>
    <property type="match status" value="1"/>
</dbReference>
<keyword evidence="3" id="KW-0732">Signal</keyword>
<evidence type="ECO:0000256" key="3">
    <source>
        <dbReference type="SAM" id="SignalP"/>
    </source>
</evidence>
<dbReference type="AlphaFoldDB" id="A0A7S8IV85"/>
<dbReference type="GO" id="GO:0052689">
    <property type="term" value="F:carboxylic ester hydrolase activity"/>
    <property type="evidence" value="ECO:0007669"/>
    <property type="project" value="UniProtKB-ARBA"/>
</dbReference>
<dbReference type="Gene3D" id="3.40.50.1820">
    <property type="entry name" value="alpha/beta hydrolase"/>
    <property type="match status" value="1"/>
</dbReference>
<dbReference type="InterPro" id="IPR000073">
    <property type="entry name" value="AB_hydrolase_1"/>
</dbReference>